<dbReference type="InterPro" id="IPR021109">
    <property type="entry name" value="Peptidase_aspartic_dom_sf"/>
</dbReference>
<dbReference type="OrthoDB" id="997500at2759"/>
<accession>A0A6P6XA63</accession>
<sequence>MYQKFVNMLKKLHVNVPFSEVLANIPTYAKFLKEIVSNKKKLKDFAELSLIKEYNAVLQNHLPIKMKDPGSFTVPCQFEHLLVDKCLCDLGSNVNLMPLSFFRKLKFANLVPTQVILQLVDRSAHYPMGILEDLLVKIDKFYFSTDFIVLDMEEDISMPIIVSRGFLATRELT</sequence>
<keyword evidence="1" id="KW-1185">Reference proteome</keyword>
<dbReference type="PANTHER" id="PTHR33067">
    <property type="entry name" value="RNA-DIRECTED DNA POLYMERASE-RELATED"/>
    <property type="match status" value="1"/>
</dbReference>
<evidence type="ECO:0000313" key="1">
    <source>
        <dbReference type="Proteomes" id="UP001652660"/>
    </source>
</evidence>
<reference evidence="1" key="1">
    <citation type="journal article" date="2025" name="Foods">
        <title>Unveiling the Microbial Signatures of Arabica Coffee Cherries: Insights into Ripeness Specific Diversity, Functional Traits, and Implications for Quality and Safety.</title>
        <authorList>
            <consortium name="RefSeq"/>
            <person name="Tenea G.N."/>
            <person name="Cifuentes V."/>
            <person name="Reyes P."/>
            <person name="Cevallos-Vallejos M."/>
        </authorList>
    </citation>
    <scope>NUCLEOTIDE SEQUENCE [LARGE SCALE GENOMIC DNA]</scope>
</reference>
<reference evidence="2" key="2">
    <citation type="submission" date="2025-08" db="UniProtKB">
        <authorList>
            <consortium name="RefSeq"/>
        </authorList>
    </citation>
    <scope>IDENTIFICATION</scope>
    <source>
        <tissue evidence="2">Leaves</tissue>
    </source>
</reference>
<dbReference type="GeneID" id="113740868"/>
<dbReference type="PANTHER" id="PTHR33067:SF9">
    <property type="entry name" value="RNA-DIRECTED DNA POLYMERASE"/>
    <property type="match status" value="1"/>
</dbReference>
<dbReference type="Gene3D" id="2.40.70.10">
    <property type="entry name" value="Acid Proteases"/>
    <property type="match status" value="1"/>
</dbReference>
<name>A0A6P6XA63_COFAR</name>
<dbReference type="CDD" id="cd00303">
    <property type="entry name" value="retropepsin_like"/>
    <property type="match status" value="1"/>
</dbReference>
<dbReference type="RefSeq" id="XP_027124184.1">
    <property type="nucleotide sequence ID" value="XM_027268383.1"/>
</dbReference>
<dbReference type="AlphaFoldDB" id="A0A6P6XA63"/>
<gene>
    <name evidence="2" type="primary">LOC113740868</name>
</gene>
<organism evidence="1 2">
    <name type="scientific">Coffea arabica</name>
    <name type="common">Arabian coffee</name>
    <dbReference type="NCBI Taxonomy" id="13443"/>
    <lineage>
        <taxon>Eukaryota</taxon>
        <taxon>Viridiplantae</taxon>
        <taxon>Streptophyta</taxon>
        <taxon>Embryophyta</taxon>
        <taxon>Tracheophyta</taxon>
        <taxon>Spermatophyta</taxon>
        <taxon>Magnoliopsida</taxon>
        <taxon>eudicotyledons</taxon>
        <taxon>Gunneridae</taxon>
        <taxon>Pentapetalae</taxon>
        <taxon>asterids</taxon>
        <taxon>lamiids</taxon>
        <taxon>Gentianales</taxon>
        <taxon>Rubiaceae</taxon>
        <taxon>Ixoroideae</taxon>
        <taxon>Gardenieae complex</taxon>
        <taxon>Bertiereae - Coffeeae clade</taxon>
        <taxon>Coffeeae</taxon>
        <taxon>Coffea</taxon>
    </lineage>
</organism>
<evidence type="ECO:0000313" key="2">
    <source>
        <dbReference type="RefSeq" id="XP_027124184.1"/>
    </source>
</evidence>
<protein>
    <submittedName>
        <fullName evidence="2">Uncharacterized protein</fullName>
    </submittedName>
</protein>
<dbReference type="Proteomes" id="UP001652660">
    <property type="component" value="Chromosome 4e"/>
</dbReference>
<proteinExistence type="predicted"/>